<gene>
    <name evidence="2" type="ORF">H7C19_11055</name>
</gene>
<accession>A0A7X0VEP7</accession>
<dbReference type="Pfam" id="PF12867">
    <property type="entry name" value="DinB_2"/>
    <property type="match status" value="1"/>
</dbReference>
<keyword evidence="3" id="KW-1185">Reference proteome</keyword>
<evidence type="ECO:0000259" key="1">
    <source>
        <dbReference type="Pfam" id="PF12867"/>
    </source>
</evidence>
<dbReference type="InterPro" id="IPR024775">
    <property type="entry name" value="DinB-like"/>
</dbReference>
<sequence length="158" mass="17338">MSHIVLQSAPSVRQLAIGQLQAIPEERFDIRPEGWNNTIRWHAGHLAYWMDTTFSLCFGKASTLPADYAAFFASGTKPADWTAAPPTKEALIGQLTAQLGRMSEIRPEDLDAALGAPLEVGPLKFETAGTLYNFQLMHEAMHLGKITSLLTSVEKQQA</sequence>
<reference evidence="2 3" key="1">
    <citation type="submission" date="2020-08" db="EMBL/GenBank/DDBJ databases">
        <title>Cohnella phylogeny.</title>
        <authorList>
            <person name="Dunlap C."/>
        </authorList>
    </citation>
    <scope>NUCLEOTIDE SEQUENCE [LARGE SCALE GENOMIC DNA]</scope>
    <source>
        <strain evidence="2 3">DSM 28246</strain>
    </source>
</reference>
<name>A0A7X0VEP7_9BACL</name>
<proteinExistence type="predicted"/>
<dbReference type="InterPro" id="IPR034660">
    <property type="entry name" value="DinB/YfiT-like"/>
</dbReference>
<evidence type="ECO:0000313" key="3">
    <source>
        <dbReference type="Proteomes" id="UP000547209"/>
    </source>
</evidence>
<dbReference type="SUPFAM" id="SSF109854">
    <property type="entry name" value="DinB/YfiT-like putative metalloenzymes"/>
    <property type="match status" value="1"/>
</dbReference>
<dbReference type="EMBL" id="JACJVP010000018">
    <property type="protein sequence ID" value="MBB6671227.1"/>
    <property type="molecule type" value="Genomic_DNA"/>
</dbReference>
<evidence type="ECO:0000313" key="2">
    <source>
        <dbReference type="EMBL" id="MBB6671227.1"/>
    </source>
</evidence>
<comment type="caution">
    <text evidence="2">The sequence shown here is derived from an EMBL/GenBank/DDBJ whole genome shotgun (WGS) entry which is preliminary data.</text>
</comment>
<protein>
    <submittedName>
        <fullName evidence="2">DinB family protein</fullName>
    </submittedName>
</protein>
<dbReference type="AlphaFoldDB" id="A0A7X0VEP7"/>
<feature type="domain" description="DinB-like" evidence="1">
    <location>
        <begin position="14"/>
        <end position="145"/>
    </location>
</feature>
<organism evidence="2 3">
    <name type="scientific">Cohnella nanjingensis</name>
    <dbReference type="NCBI Taxonomy" id="1387779"/>
    <lineage>
        <taxon>Bacteria</taxon>
        <taxon>Bacillati</taxon>
        <taxon>Bacillota</taxon>
        <taxon>Bacilli</taxon>
        <taxon>Bacillales</taxon>
        <taxon>Paenibacillaceae</taxon>
        <taxon>Cohnella</taxon>
    </lineage>
</organism>
<dbReference type="Proteomes" id="UP000547209">
    <property type="component" value="Unassembled WGS sequence"/>
</dbReference>
<dbReference type="RefSeq" id="WP_185142709.1">
    <property type="nucleotide sequence ID" value="NZ_JACJVP010000018.1"/>
</dbReference>
<dbReference type="Gene3D" id="1.20.120.450">
    <property type="entry name" value="dinb family like domain"/>
    <property type="match status" value="1"/>
</dbReference>